<dbReference type="GO" id="GO:0008270">
    <property type="term" value="F:zinc ion binding"/>
    <property type="evidence" value="ECO:0007669"/>
    <property type="project" value="InterPro"/>
</dbReference>
<evidence type="ECO:0008006" key="4">
    <source>
        <dbReference type="Google" id="ProtNLM"/>
    </source>
</evidence>
<evidence type="ECO:0000313" key="3">
    <source>
        <dbReference type="Proteomes" id="UP000439903"/>
    </source>
</evidence>
<evidence type="ECO:0000256" key="1">
    <source>
        <dbReference type="SAM" id="MobiDB-lite"/>
    </source>
</evidence>
<dbReference type="InterPro" id="IPR036875">
    <property type="entry name" value="Znf_CCHC_sf"/>
</dbReference>
<dbReference type="OrthoDB" id="8026949at2759"/>
<dbReference type="SUPFAM" id="SSF57756">
    <property type="entry name" value="Retrovirus zinc finger-like domains"/>
    <property type="match status" value="1"/>
</dbReference>
<feature type="compositionally biased region" description="Polar residues" evidence="1">
    <location>
        <begin position="1"/>
        <end position="11"/>
    </location>
</feature>
<sequence>MEIELQQQGNQGKVKRRKIHESNEDNDGSKNLPTTSLNEALKTQESDNDGSENLPTTSLNEALKTQESGSKQCGICRQRGHNARTCPDRDVDKL</sequence>
<dbReference type="AlphaFoldDB" id="A0A8H4AM78"/>
<dbReference type="EMBL" id="WTPW01000430">
    <property type="protein sequence ID" value="KAF0512015.1"/>
    <property type="molecule type" value="Genomic_DNA"/>
</dbReference>
<name>A0A8H4AM78_GIGMA</name>
<feature type="region of interest" description="Disordered" evidence="1">
    <location>
        <begin position="1"/>
        <end position="57"/>
    </location>
</feature>
<reference evidence="2 3" key="1">
    <citation type="journal article" date="2019" name="Environ. Microbiol.">
        <title>At the nexus of three kingdoms: the genome of the mycorrhizal fungus Gigaspora margarita provides insights into plant, endobacterial and fungal interactions.</title>
        <authorList>
            <person name="Venice F."/>
            <person name="Ghignone S."/>
            <person name="Salvioli di Fossalunga A."/>
            <person name="Amselem J."/>
            <person name="Novero M."/>
            <person name="Xianan X."/>
            <person name="Sedzielewska Toro K."/>
            <person name="Morin E."/>
            <person name="Lipzen A."/>
            <person name="Grigoriev I.V."/>
            <person name="Henrissat B."/>
            <person name="Martin F.M."/>
            <person name="Bonfante P."/>
        </authorList>
    </citation>
    <scope>NUCLEOTIDE SEQUENCE [LARGE SCALE GENOMIC DNA]</scope>
    <source>
        <strain evidence="2 3">BEG34</strain>
    </source>
</reference>
<dbReference type="Proteomes" id="UP000439903">
    <property type="component" value="Unassembled WGS sequence"/>
</dbReference>
<feature type="compositionally biased region" description="Polar residues" evidence="1">
    <location>
        <begin position="29"/>
        <end position="43"/>
    </location>
</feature>
<accession>A0A8H4AM78</accession>
<comment type="caution">
    <text evidence="2">The sequence shown here is derived from an EMBL/GenBank/DDBJ whole genome shotgun (WGS) entry which is preliminary data.</text>
</comment>
<organism evidence="2 3">
    <name type="scientific">Gigaspora margarita</name>
    <dbReference type="NCBI Taxonomy" id="4874"/>
    <lineage>
        <taxon>Eukaryota</taxon>
        <taxon>Fungi</taxon>
        <taxon>Fungi incertae sedis</taxon>
        <taxon>Mucoromycota</taxon>
        <taxon>Glomeromycotina</taxon>
        <taxon>Glomeromycetes</taxon>
        <taxon>Diversisporales</taxon>
        <taxon>Gigasporaceae</taxon>
        <taxon>Gigaspora</taxon>
    </lineage>
</organism>
<gene>
    <name evidence="2" type="ORF">F8M41_018074</name>
</gene>
<proteinExistence type="predicted"/>
<dbReference type="GO" id="GO:0003676">
    <property type="term" value="F:nucleic acid binding"/>
    <property type="evidence" value="ECO:0007669"/>
    <property type="project" value="InterPro"/>
</dbReference>
<dbReference type="Gene3D" id="4.10.60.10">
    <property type="entry name" value="Zinc finger, CCHC-type"/>
    <property type="match status" value="1"/>
</dbReference>
<evidence type="ECO:0000313" key="2">
    <source>
        <dbReference type="EMBL" id="KAF0512015.1"/>
    </source>
</evidence>
<protein>
    <recommendedName>
        <fullName evidence="4">CCHC-type domain-containing protein</fullName>
    </recommendedName>
</protein>
<keyword evidence="3" id="KW-1185">Reference proteome</keyword>